<dbReference type="Proteomes" id="UP000095401">
    <property type="component" value="Chromosome"/>
</dbReference>
<dbReference type="EMBL" id="CP017415">
    <property type="protein sequence ID" value="AOU97089.1"/>
    <property type="molecule type" value="Genomic_DNA"/>
</dbReference>
<dbReference type="KEGG" id="aprs:BI364_02895"/>
<evidence type="ECO:0000313" key="1">
    <source>
        <dbReference type="EMBL" id="AOU97089.1"/>
    </source>
</evidence>
<proteinExistence type="predicted"/>
<name>A0A1D8IKT2_9GAMM</name>
<organism evidence="1 2">
    <name type="scientific">Acidihalobacter yilgarnensis</name>
    <dbReference type="NCBI Taxonomy" id="2819280"/>
    <lineage>
        <taxon>Bacteria</taxon>
        <taxon>Pseudomonadati</taxon>
        <taxon>Pseudomonadota</taxon>
        <taxon>Gammaproteobacteria</taxon>
        <taxon>Chromatiales</taxon>
        <taxon>Ectothiorhodospiraceae</taxon>
        <taxon>Acidihalobacter</taxon>
    </lineage>
</organism>
<dbReference type="RefSeq" id="WP_070077477.1">
    <property type="nucleotide sequence ID" value="NZ_CP017415.1"/>
</dbReference>
<evidence type="ECO:0000313" key="2">
    <source>
        <dbReference type="Proteomes" id="UP000095401"/>
    </source>
</evidence>
<accession>A0A1D8IKT2</accession>
<gene>
    <name evidence="1" type="ORF">BI364_02895</name>
</gene>
<keyword evidence="2" id="KW-1185">Reference proteome</keyword>
<dbReference type="AlphaFoldDB" id="A0A1D8IKT2"/>
<protein>
    <submittedName>
        <fullName evidence="1">MerR family transcriptional regulator</fullName>
    </submittedName>
</protein>
<dbReference type="Gene3D" id="1.10.1660.10">
    <property type="match status" value="1"/>
</dbReference>
<dbReference type="Pfam" id="PF13591">
    <property type="entry name" value="MerR_2"/>
    <property type="match status" value="1"/>
</dbReference>
<sequence>MTREPLTPLSGELIGDELELTLTELCITCGASSEHIVELAEEGIVSPLGGDVPAWRFRVIEVRRVYRALRLQRDLGVNVAGAALALELLDEIEALRARLGTPGS</sequence>
<reference evidence="2" key="1">
    <citation type="submission" date="2016-09" db="EMBL/GenBank/DDBJ databases">
        <title>Acidihalobacter prosperus F5.</title>
        <authorList>
            <person name="Khaleque H.N."/>
            <person name="Ramsay J.P."/>
            <person name="Kaksonen A.H."/>
            <person name="Boxall N.J."/>
            <person name="Watkin E.L.J."/>
        </authorList>
    </citation>
    <scope>NUCLEOTIDE SEQUENCE [LARGE SCALE GENOMIC DNA]</scope>
    <source>
        <strain evidence="2">F5</strain>
    </source>
</reference>